<dbReference type="Pfam" id="PF16825">
    <property type="entry name" value="DUF5075"/>
    <property type="match status" value="1"/>
</dbReference>
<evidence type="ECO:0000256" key="1">
    <source>
        <dbReference type="SAM" id="MobiDB-lite"/>
    </source>
</evidence>
<dbReference type="InterPro" id="IPR031797">
    <property type="entry name" value="DUF5075"/>
</dbReference>
<feature type="transmembrane region" description="Helical" evidence="2">
    <location>
        <begin position="274"/>
        <end position="296"/>
    </location>
</feature>
<evidence type="ECO:0000313" key="4">
    <source>
        <dbReference type="Proteomes" id="UP000419144"/>
    </source>
</evidence>
<dbReference type="PANTHER" id="PTHR35613">
    <property type="entry name" value="C-TYPE LECTIN DOMAIN-CONTAINING PROTEIN"/>
    <property type="match status" value="1"/>
</dbReference>
<feature type="compositionally biased region" description="Low complexity" evidence="1">
    <location>
        <begin position="446"/>
        <end position="455"/>
    </location>
</feature>
<protein>
    <submittedName>
        <fullName evidence="3">Uncharacterized protein</fullName>
    </submittedName>
</protein>
<proteinExistence type="predicted"/>
<keyword evidence="4" id="KW-1185">Reference proteome</keyword>
<evidence type="ECO:0000256" key="2">
    <source>
        <dbReference type="SAM" id="Phobius"/>
    </source>
</evidence>
<feature type="transmembrane region" description="Helical" evidence="2">
    <location>
        <begin position="16"/>
        <end position="36"/>
    </location>
</feature>
<accession>A0A640KJN2</accession>
<keyword evidence="2" id="KW-0472">Membrane</keyword>
<dbReference type="AlphaFoldDB" id="A0A640KJN2"/>
<keyword evidence="2" id="KW-1133">Transmembrane helix</keyword>
<keyword evidence="2" id="KW-0812">Transmembrane</keyword>
<reference evidence="3" key="1">
    <citation type="submission" date="2019-11" db="EMBL/GenBank/DDBJ databases">
        <title>Leishmania tarentolae CDS.</title>
        <authorList>
            <person name="Goto Y."/>
            <person name="Yamagishi J."/>
        </authorList>
    </citation>
    <scope>NUCLEOTIDE SEQUENCE [LARGE SCALE GENOMIC DNA]</scope>
    <source>
        <strain evidence="3">Parrot Tar II</strain>
    </source>
</reference>
<dbReference type="Proteomes" id="UP000419144">
    <property type="component" value="Unassembled WGS sequence"/>
</dbReference>
<sequence length="480" mass="53216">MSISSRISYRRPLRRVLLRVSALAVFFCVMFAYAAAPVYEVNNVKVIVENTFDSTWRSSHIQVCEAKGGVLVPDVSDALHQKLVNKMMAAGAVRYCGYLGGSTLLSPNRCTTSKASLSCTWYWDQGRYSGVENAYPFYKGNYFPASGSNGGLPGAGMLSTSSSNYWVKQKGMQVFPGQKHERYAMLILSPSSSVEGWVDSSEGSFSYGVATTNPYYAMCLVEPAATTTTTTTTTPTAAILPIVPTRATTIPTTTLIPLTDSNESEAQTERGKKVTMWIGISIFIFVVSVISFALIVSKARQNGWCCFARKALPLDTSRKADELMSPPTLLSEKPRRSRRPSRWSTSSLCSKDSSGGTERSFHTVTPYKDGPRPRSILQSADENMETNLERCDASFRYRSEDFVMGKELDPMIQKARIPLFDSEQHMFSILPVELDDASTDRESFSDESSCTSDSSESSREHDVFIPQRRLRRKPSVSFID</sequence>
<organism evidence="3 4">
    <name type="scientific">Leishmania tarentolae</name>
    <name type="common">Sauroleishmania tarentolae</name>
    <dbReference type="NCBI Taxonomy" id="5689"/>
    <lineage>
        <taxon>Eukaryota</taxon>
        <taxon>Discoba</taxon>
        <taxon>Euglenozoa</taxon>
        <taxon>Kinetoplastea</taxon>
        <taxon>Metakinetoplastina</taxon>
        <taxon>Trypanosomatida</taxon>
        <taxon>Trypanosomatidae</taxon>
        <taxon>Leishmaniinae</taxon>
        <taxon>Leishmania</taxon>
        <taxon>lizard Leishmania</taxon>
    </lineage>
</organism>
<name>A0A640KJN2_LEITA</name>
<dbReference type="OrthoDB" id="266485at2759"/>
<comment type="caution">
    <text evidence="3">The sequence shown here is derived from an EMBL/GenBank/DDBJ whole genome shotgun (WGS) entry which is preliminary data.</text>
</comment>
<dbReference type="VEuPathDB" id="TriTrypDB:LtaPh_2706700"/>
<gene>
    <name evidence="3" type="ORF">LtaPh_2706700</name>
</gene>
<dbReference type="EMBL" id="BLBS01000037">
    <property type="protein sequence ID" value="GET89712.1"/>
    <property type="molecule type" value="Genomic_DNA"/>
</dbReference>
<evidence type="ECO:0000313" key="3">
    <source>
        <dbReference type="EMBL" id="GET89712.1"/>
    </source>
</evidence>
<dbReference type="PANTHER" id="PTHR35613:SF2">
    <property type="entry name" value="C-TYPE LECTIN DOMAIN-CONTAINING PROTEIN"/>
    <property type="match status" value="1"/>
</dbReference>
<feature type="compositionally biased region" description="Polar residues" evidence="1">
    <location>
        <begin position="348"/>
        <end position="357"/>
    </location>
</feature>
<feature type="region of interest" description="Disordered" evidence="1">
    <location>
        <begin position="323"/>
        <end position="373"/>
    </location>
</feature>
<feature type="region of interest" description="Disordered" evidence="1">
    <location>
        <begin position="438"/>
        <end position="466"/>
    </location>
</feature>